<name>A0A9N9VG11_9HYPO</name>
<keyword evidence="3" id="KW-1185">Reference proteome</keyword>
<reference evidence="2" key="1">
    <citation type="submission" date="2021-10" db="EMBL/GenBank/DDBJ databases">
        <authorList>
            <person name="Piombo E."/>
        </authorList>
    </citation>
    <scope>NUCLEOTIDE SEQUENCE</scope>
</reference>
<dbReference type="AlphaFoldDB" id="A0A9N9VG11"/>
<accession>A0A9N9VG11</accession>
<sequence length="67" mass="7385">MSKTLLYDEALPHQYQIWAIKSRVFQAPKGKAAPPGDTLDRGSLQTKPSYEGEEAGHSSCGEESVEY</sequence>
<evidence type="ECO:0000313" key="3">
    <source>
        <dbReference type="Proteomes" id="UP000696573"/>
    </source>
</evidence>
<dbReference type="EMBL" id="CABFNQ020000661">
    <property type="protein sequence ID" value="CAH0021778.1"/>
    <property type="molecule type" value="Genomic_DNA"/>
</dbReference>
<protein>
    <submittedName>
        <fullName evidence="2">Uncharacterized protein</fullName>
    </submittedName>
</protein>
<gene>
    <name evidence="2" type="ORF">CRHIZ90672A_00018577</name>
</gene>
<comment type="caution">
    <text evidence="2">The sequence shown here is derived from an EMBL/GenBank/DDBJ whole genome shotgun (WGS) entry which is preliminary data.</text>
</comment>
<feature type="region of interest" description="Disordered" evidence="1">
    <location>
        <begin position="28"/>
        <end position="67"/>
    </location>
</feature>
<organism evidence="2 3">
    <name type="scientific">Clonostachys rhizophaga</name>
    <dbReference type="NCBI Taxonomy" id="160324"/>
    <lineage>
        <taxon>Eukaryota</taxon>
        <taxon>Fungi</taxon>
        <taxon>Dikarya</taxon>
        <taxon>Ascomycota</taxon>
        <taxon>Pezizomycotina</taxon>
        <taxon>Sordariomycetes</taxon>
        <taxon>Hypocreomycetidae</taxon>
        <taxon>Hypocreales</taxon>
        <taxon>Bionectriaceae</taxon>
        <taxon>Clonostachys</taxon>
    </lineage>
</organism>
<evidence type="ECO:0000256" key="1">
    <source>
        <dbReference type="SAM" id="MobiDB-lite"/>
    </source>
</evidence>
<dbReference type="Proteomes" id="UP000696573">
    <property type="component" value="Unassembled WGS sequence"/>
</dbReference>
<evidence type="ECO:0000313" key="2">
    <source>
        <dbReference type="EMBL" id="CAH0021778.1"/>
    </source>
</evidence>
<proteinExistence type="predicted"/>